<keyword evidence="3" id="KW-1185">Reference proteome</keyword>
<feature type="transmembrane region" description="Helical" evidence="1">
    <location>
        <begin position="31"/>
        <end position="54"/>
    </location>
</feature>
<keyword evidence="1" id="KW-1133">Transmembrane helix</keyword>
<organism evidence="2 3">
    <name type="scientific">Lentinula edodes</name>
    <name type="common">Shiitake mushroom</name>
    <name type="synonym">Lentinus edodes</name>
    <dbReference type="NCBI Taxonomy" id="5353"/>
    <lineage>
        <taxon>Eukaryota</taxon>
        <taxon>Fungi</taxon>
        <taxon>Dikarya</taxon>
        <taxon>Basidiomycota</taxon>
        <taxon>Agaricomycotina</taxon>
        <taxon>Agaricomycetes</taxon>
        <taxon>Agaricomycetidae</taxon>
        <taxon>Agaricales</taxon>
        <taxon>Marasmiineae</taxon>
        <taxon>Omphalotaceae</taxon>
        <taxon>Lentinula</taxon>
    </lineage>
</organism>
<gene>
    <name evidence="2" type="ORF">LENED_008926</name>
</gene>
<sequence>MAEGRSPMSVTLLYHLLFLPLHRLRLRRRRLFLNYLLFLPFSILLRLLLYTLYLLSLPPLFSSSSLLYESSSRFHAVAAPGVGSSSTVPPVAFLLPYHVIAITRPPMALKTSMVVLLSPQQLTKVL</sequence>
<reference evidence="2 3" key="2">
    <citation type="submission" date="2017-02" db="EMBL/GenBank/DDBJ databases">
        <title>A genome survey and senescence transcriptome analysis in Lentinula edodes.</title>
        <authorList>
            <person name="Sakamoto Y."/>
            <person name="Nakade K."/>
            <person name="Sato S."/>
            <person name="Yoshida Y."/>
            <person name="Miyazaki K."/>
            <person name="Natsume S."/>
            <person name="Konno N."/>
        </authorList>
    </citation>
    <scope>NUCLEOTIDE SEQUENCE [LARGE SCALE GENOMIC DNA]</scope>
    <source>
        <strain evidence="2 3">NBRC 111202</strain>
    </source>
</reference>
<dbReference type="Proteomes" id="UP000188533">
    <property type="component" value="Unassembled WGS sequence"/>
</dbReference>
<reference evidence="2 3" key="1">
    <citation type="submission" date="2016-08" db="EMBL/GenBank/DDBJ databases">
        <authorList>
            <consortium name="Lentinula edodes genome sequencing consortium"/>
            <person name="Sakamoto Y."/>
            <person name="Nakade K."/>
            <person name="Sato S."/>
            <person name="Yoshida Y."/>
            <person name="Miyazaki K."/>
            <person name="Natsume S."/>
            <person name="Konno N."/>
        </authorList>
    </citation>
    <scope>NUCLEOTIDE SEQUENCE [LARGE SCALE GENOMIC DNA]</scope>
    <source>
        <strain evidence="2 3">NBRC 111202</strain>
    </source>
</reference>
<dbReference type="AlphaFoldDB" id="A0A1Q3EIC7"/>
<keyword evidence="1" id="KW-0472">Membrane</keyword>
<name>A0A1Q3EIC7_LENED</name>
<evidence type="ECO:0000313" key="3">
    <source>
        <dbReference type="Proteomes" id="UP000188533"/>
    </source>
</evidence>
<keyword evidence="1" id="KW-0812">Transmembrane</keyword>
<evidence type="ECO:0000313" key="2">
    <source>
        <dbReference type="EMBL" id="GAW06967.1"/>
    </source>
</evidence>
<protein>
    <submittedName>
        <fullName evidence="2">Uncharacterized protein</fullName>
    </submittedName>
</protein>
<accession>A0A1Q3EIC7</accession>
<proteinExistence type="predicted"/>
<evidence type="ECO:0000256" key="1">
    <source>
        <dbReference type="SAM" id="Phobius"/>
    </source>
</evidence>
<comment type="caution">
    <text evidence="2">The sequence shown here is derived from an EMBL/GenBank/DDBJ whole genome shotgun (WGS) entry which is preliminary data.</text>
</comment>
<dbReference type="EMBL" id="BDGU01000369">
    <property type="protein sequence ID" value="GAW06967.1"/>
    <property type="molecule type" value="Genomic_DNA"/>
</dbReference>